<dbReference type="InterPro" id="IPR029063">
    <property type="entry name" value="SAM-dependent_MTases_sf"/>
</dbReference>
<dbReference type="PANTHER" id="PTHR43167">
    <property type="entry name" value="PUTATIVE (AFU_ORTHOLOGUE AFUA_6G01830)-RELATED"/>
    <property type="match status" value="1"/>
</dbReference>
<keyword evidence="2" id="KW-1185">Reference proteome</keyword>
<evidence type="ECO:0008006" key="3">
    <source>
        <dbReference type="Google" id="ProtNLM"/>
    </source>
</evidence>
<dbReference type="PANTHER" id="PTHR43167:SF1">
    <property type="entry name" value="PUTATIVE (AFU_ORTHOLOGUE AFUA_6G01830)-RELATED"/>
    <property type="match status" value="1"/>
</dbReference>
<gene>
    <name evidence="1" type="ORF">R8Z52_11550</name>
</gene>
<sequence length="219" mass="24548">MESSSALIDPKVRQLIDTLYLTESRKRTMVASNKCVHPQANNIADCSEQRQIDRNLGNLIYALVRRVKPKTVLEMGNTLSLSTLFLAAGVKDNGFGKIIRSQPSAQQLNETLTHLHLAQLTEVVEWHKPDVTQRSQAHDLNNIDFLLMNGEENDCKDLLQQIEPVMAAKCVIVTDNTDSQKAQSYLDYIRDPHNGYISCALSVIGESPTSRREITLKMA</sequence>
<evidence type="ECO:0000313" key="1">
    <source>
        <dbReference type="EMBL" id="WPC72761.1"/>
    </source>
</evidence>
<organism evidence="1 2">
    <name type="scientific">Vibrio porteresiae DSM 19223</name>
    <dbReference type="NCBI Taxonomy" id="1123496"/>
    <lineage>
        <taxon>Bacteria</taxon>
        <taxon>Pseudomonadati</taxon>
        <taxon>Pseudomonadota</taxon>
        <taxon>Gammaproteobacteria</taxon>
        <taxon>Vibrionales</taxon>
        <taxon>Vibrionaceae</taxon>
        <taxon>Vibrio</taxon>
    </lineage>
</organism>
<protein>
    <recommendedName>
        <fullName evidence="3">O-methyltransferase</fullName>
    </recommendedName>
</protein>
<dbReference type="EMBL" id="CP138203">
    <property type="protein sequence ID" value="WPC72761.1"/>
    <property type="molecule type" value="Genomic_DNA"/>
</dbReference>
<reference evidence="1 2" key="1">
    <citation type="submission" date="2023-11" db="EMBL/GenBank/DDBJ databases">
        <title>Plant-associative lifestyle of Vibrio porteresiae and its evolutionary dynamics.</title>
        <authorList>
            <person name="Rameshkumar N."/>
            <person name="Kirti K."/>
        </authorList>
    </citation>
    <scope>NUCLEOTIDE SEQUENCE [LARGE SCALE GENOMIC DNA]</scope>
    <source>
        <strain evidence="1 2">MSSRF30</strain>
    </source>
</reference>
<accession>A0ABZ0Q8K4</accession>
<dbReference type="Pfam" id="PF13578">
    <property type="entry name" value="Methyltransf_24"/>
    <property type="match status" value="1"/>
</dbReference>
<dbReference type="SUPFAM" id="SSF53335">
    <property type="entry name" value="S-adenosyl-L-methionine-dependent methyltransferases"/>
    <property type="match status" value="1"/>
</dbReference>
<dbReference type="RefSeq" id="WP_261892466.1">
    <property type="nucleotide sequence ID" value="NZ_AP024895.1"/>
</dbReference>
<name>A0ABZ0Q8K4_9VIBR</name>
<dbReference type="Proteomes" id="UP001304071">
    <property type="component" value="Chromosome 1"/>
</dbReference>
<evidence type="ECO:0000313" key="2">
    <source>
        <dbReference type="Proteomes" id="UP001304071"/>
    </source>
</evidence>
<proteinExistence type="predicted"/>
<dbReference type="Gene3D" id="3.40.50.150">
    <property type="entry name" value="Vaccinia Virus protein VP39"/>
    <property type="match status" value="1"/>
</dbReference>